<evidence type="ECO:0000256" key="5">
    <source>
        <dbReference type="ARBA" id="ARBA00014944"/>
    </source>
</evidence>
<evidence type="ECO:0000256" key="4">
    <source>
        <dbReference type="ARBA" id="ARBA00013170"/>
    </source>
</evidence>
<dbReference type="OrthoDB" id="9796672at2"/>
<keyword evidence="19" id="KW-1185">Reference proteome</keyword>
<evidence type="ECO:0000256" key="17">
    <source>
        <dbReference type="SAM" id="Phobius"/>
    </source>
</evidence>
<evidence type="ECO:0000256" key="16">
    <source>
        <dbReference type="RuleBase" id="RU003750"/>
    </source>
</evidence>
<feature type="transmembrane region" description="Helical" evidence="17">
    <location>
        <begin position="123"/>
        <end position="141"/>
    </location>
</feature>
<dbReference type="PIRSF" id="PIRSF000847">
    <property type="entry name" value="Phos_ph_gly_syn"/>
    <property type="match status" value="1"/>
</dbReference>
<dbReference type="NCBIfam" id="TIGR00560">
    <property type="entry name" value="pgsA"/>
    <property type="match status" value="1"/>
</dbReference>
<dbReference type="InterPro" id="IPR050324">
    <property type="entry name" value="CDP-alcohol_PTase-I"/>
</dbReference>
<evidence type="ECO:0000256" key="3">
    <source>
        <dbReference type="ARBA" id="ARBA00010441"/>
    </source>
</evidence>
<evidence type="ECO:0000256" key="14">
    <source>
        <dbReference type="ARBA" id="ARBA00048586"/>
    </source>
</evidence>
<dbReference type="PANTHER" id="PTHR14269">
    <property type="entry name" value="CDP-DIACYLGLYCEROL--GLYCEROL-3-PHOSPHATE 3-PHOSPHATIDYLTRANSFERASE-RELATED"/>
    <property type="match status" value="1"/>
</dbReference>
<dbReference type="Gene3D" id="1.20.120.1760">
    <property type="match status" value="1"/>
</dbReference>
<dbReference type="EC" id="2.7.8.5" evidence="4 15"/>
<evidence type="ECO:0000256" key="2">
    <source>
        <dbReference type="ARBA" id="ARBA00005042"/>
    </source>
</evidence>
<accession>A0A5S9F6W1</accession>
<dbReference type="InterPro" id="IPR004570">
    <property type="entry name" value="Phosphatidylglycerol_P_synth"/>
</dbReference>
<evidence type="ECO:0000313" key="18">
    <source>
        <dbReference type="EMBL" id="BBM87781.1"/>
    </source>
</evidence>
<evidence type="ECO:0000256" key="9">
    <source>
        <dbReference type="ARBA" id="ARBA00022989"/>
    </source>
</evidence>
<evidence type="ECO:0000256" key="11">
    <source>
        <dbReference type="ARBA" id="ARBA00023136"/>
    </source>
</evidence>
<keyword evidence="6" id="KW-0444">Lipid biosynthesis</keyword>
<dbReference type="Pfam" id="PF01066">
    <property type="entry name" value="CDP-OH_P_transf"/>
    <property type="match status" value="1"/>
</dbReference>
<comment type="similarity">
    <text evidence="3 16">Belongs to the CDP-alcohol phosphatidyltransferase class-I family.</text>
</comment>
<sequence>MNLPNMLTIFRIALSPIFMVFFLWGTPTTRIIALSIVFVSEWTDLLDGYLARKYKLVTDVGKLLDPLADRLFRFSIFLCFLVQGYAEIWMVAIFFYRDAIVSWLRTIAASQNQILAARLSGKLKALSQAAATFFIILLVTINDWTPVPHLTTINYSLMMMTTVITLYSGLEYFWANTVVIKTAFMDKEQNA</sequence>
<dbReference type="PROSITE" id="PS00379">
    <property type="entry name" value="CDP_ALCOHOL_P_TRANSF"/>
    <property type="match status" value="1"/>
</dbReference>
<dbReference type="EMBL" id="AP019860">
    <property type="protein sequence ID" value="BBM87781.1"/>
    <property type="molecule type" value="Genomic_DNA"/>
</dbReference>
<dbReference type="AlphaFoldDB" id="A0A5S9F6W1"/>
<evidence type="ECO:0000256" key="12">
    <source>
        <dbReference type="ARBA" id="ARBA00023209"/>
    </source>
</evidence>
<protein>
    <recommendedName>
        <fullName evidence="5 15">CDP-diacylglycerol--glycerol-3-phosphate 3-phosphatidyltransferase</fullName>
        <ecNumber evidence="4 15">2.7.8.5</ecNumber>
    </recommendedName>
</protein>
<feature type="transmembrane region" description="Helical" evidence="17">
    <location>
        <begin position="71"/>
        <end position="96"/>
    </location>
</feature>
<gene>
    <name evidence="18" type="ORF">UABAM_06196</name>
</gene>
<evidence type="ECO:0000256" key="7">
    <source>
        <dbReference type="ARBA" id="ARBA00022679"/>
    </source>
</evidence>
<dbReference type="InterPro" id="IPR048254">
    <property type="entry name" value="CDP_ALCOHOL_P_TRANSF_CS"/>
</dbReference>
<keyword evidence="9 17" id="KW-1133">Transmembrane helix</keyword>
<name>A0A5S9F6W1_UABAM</name>
<evidence type="ECO:0000256" key="6">
    <source>
        <dbReference type="ARBA" id="ARBA00022516"/>
    </source>
</evidence>
<feature type="transmembrane region" description="Helical" evidence="17">
    <location>
        <begin position="6"/>
        <end position="24"/>
    </location>
</feature>
<keyword evidence="13" id="KW-1208">Phospholipid metabolism</keyword>
<comment type="pathway">
    <text evidence="2">Phospholipid metabolism; phosphatidylglycerol biosynthesis; phosphatidylglycerol from CDP-diacylglycerol: step 1/2.</text>
</comment>
<reference evidence="18 19" key="1">
    <citation type="submission" date="2019-08" db="EMBL/GenBank/DDBJ databases">
        <title>Complete genome sequence of Candidatus Uab amorphum.</title>
        <authorList>
            <person name="Shiratori T."/>
            <person name="Suzuki S."/>
            <person name="Kakizawa Y."/>
            <person name="Ishida K."/>
        </authorList>
    </citation>
    <scope>NUCLEOTIDE SEQUENCE [LARGE SCALE GENOMIC DNA]</scope>
    <source>
        <strain evidence="18 19">SRT547</strain>
    </source>
</reference>
<feature type="transmembrane region" description="Helical" evidence="17">
    <location>
        <begin position="153"/>
        <end position="175"/>
    </location>
</feature>
<dbReference type="PANTHER" id="PTHR14269:SF62">
    <property type="entry name" value="CDP-DIACYLGLYCEROL--GLYCEROL-3-PHOSPHATE 3-PHOSPHATIDYLTRANSFERASE 1, CHLOROPLASTIC"/>
    <property type="match status" value="1"/>
</dbReference>
<keyword evidence="12" id="KW-0594">Phospholipid biosynthesis</keyword>
<dbReference type="Proteomes" id="UP000326354">
    <property type="component" value="Chromosome"/>
</dbReference>
<dbReference type="KEGG" id="uam:UABAM_06196"/>
<organism evidence="18 19">
    <name type="scientific">Uabimicrobium amorphum</name>
    <dbReference type="NCBI Taxonomy" id="2596890"/>
    <lineage>
        <taxon>Bacteria</taxon>
        <taxon>Pseudomonadati</taxon>
        <taxon>Planctomycetota</taxon>
        <taxon>Candidatus Uabimicrobiia</taxon>
        <taxon>Candidatus Uabimicrobiales</taxon>
        <taxon>Candidatus Uabimicrobiaceae</taxon>
        <taxon>Candidatus Uabimicrobium</taxon>
    </lineage>
</organism>
<evidence type="ECO:0000256" key="1">
    <source>
        <dbReference type="ARBA" id="ARBA00004141"/>
    </source>
</evidence>
<dbReference type="GO" id="GO:0016020">
    <property type="term" value="C:membrane"/>
    <property type="evidence" value="ECO:0007669"/>
    <property type="project" value="UniProtKB-SubCell"/>
</dbReference>
<dbReference type="GO" id="GO:0008444">
    <property type="term" value="F:CDP-diacylglycerol-glycerol-3-phosphate 3-phosphatidyltransferase activity"/>
    <property type="evidence" value="ECO:0007669"/>
    <property type="project" value="UniProtKB-UniRule"/>
</dbReference>
<dbReference type="InterPro" id="IPR000462">
    <property type="entry name" value="CDP-OH_P_trans"/>
</dbReference>
<comment type="catalytic activity">
    <reaction evidence="14">
        <text>a CDP-1,2-diacyl-sn-glycerol + sn-glycerol 3-phosphate = a 1,2-diacyl-sn-glycero-3-phospho-(1'-sn-glycero-3'-phosphate) + CMP + H(+)</text>
        <dbReference type="Rhea" id="RHEA:12593"/>
        <dbReference type="ChEBI" id="CHEBI:15378"/>
        <dbReference type="ChEBI" id="CHEBI:57597"/>
        <dbReference type="ChEBI" id="CHEBI:58332"/>
        <dbReference type="ChEBI" id="CHEBI:60110"/>
        <dbReference type="ChEBI" id="CHEBI:60377"/>
        <dbReference type="EC" id="2.7.8.5"/>
    </reaction>
</comment>
<evidence type="ECO:0000256" key="8">
    <source>
        <dbReference type="ARBA" id="ARBA00022692"/>
    </source>
</evidence>
<keyword evidence="7 16" id="KW-0808">Transferase</keyword>
<evidence type="ECO:0000256" key="13">
    <source>
        <dbReference type="ARBA" id="ARBA00023264"/>
    </source>
</evidence>
<comment type="subcellular location">
    <subcellularLocation>
        <location evidence="1">Membrane</location>
        <topology evidence="1">Multi-pass membrane protein</topology>
    </subcellularLocation>
</comment>
<dbReference type="GO" id="GO:0046474">
    <property type="term" value="P:glycerophospholipid biosynthetic process"/>
    <property type="evidence" value="ECO:0007669"/>
    <property type="project" value="TreeGrafter"/>
</dbReference>
<keyword evidence="8 17" id="KW-0812">Transmembrane</keyword>
<evidence type="ECO:0000256" key="10">
    <source>
        <dbReference type="ARBA" id="ARBA00023098"/>
    </source>
</evidence>
<dbReference type="RefSeq" id="WP_151971782.1">
    <property type="nucleotide sequence ID" value="NZ_AP019860.1"/>
</dbReference>
<evidence type="ECO:0000256" key="15">
    <source>
        <dbReference type="NCBIfam" id="TIGR00560"/>
    </source>
</evidence>
<proteinExistence type="inferred from homology"/>
<keyword evidence="11 17" id="KW-0472">Membrane</keyword>
<dbReference type="InterPro" id="IPR043130">
    <property type="entry name" value="CDP-OH_PTrfase_TM_dom"/>
</dbReference>
<evidence type="ECO:0000313" key="19">
    <source>
        <dbReference type="Proteomes" id="UP000326354"/>
    </source>
</evidence>
<keyword evidence="10" id="KW-0443">Lipid metabolism</keyword>